<evidence type="ECO:0000256" key="1">
    <source>
        <dbReference type="SAM" id="Phobius"/>
    </source>
</evidence>
<accession>A0A2Z6MTF5</accession>
<reference evidence="3" key="1">
    <citation type="journal article" date="2017" name="Front. Plant Sci.">
        <title>Climate Clever Clovers: New Paradigm to Reduce the Environmental Footprint of Ruminants by Breeding Low Methanogenic Forages Utilizing Haplotype Variation.</title>
        <authorList>
            <person name="Kaur P."/>
            <person name="Appels R."/>
            <person name="Bayer P.E."/>
            <person name="Keeble-Gagnere G."/>
            <person name="Wang J."/>
            <person name="Hirakawa H."/>
            <person name="Shirasawa K."/>
            <person name="Vercoe P."/>
            <person name="Stefanova K."/>
            <person name="Durmic Z."/>
            <person name="Nichols P."/>
            <person name="Revell C."/>
            <person name="Isobe S.N."/>
            <person name="Edwards D."/>
            <person name="Erskine W."/>
        </authorList>
    </citation>
    <scope>NUCLEOTIDE SEQUENCE [LARGE SCALE GENOMIC DNA]</scope>
    <source>
        <strain evidence="3">cv. Daliak</strain>
    </source>
</reference>
<keyword evidence="1" id="KW-1133">Transmembrane helix</keyword>
<name>A0A2Z6MTF5_TRISU</name>
<gene>
    <name evidence="2" type="ORF">TSUD_06420</name>
</gene>
<dbReference type="AlphaFoldDB" id="A0A2Z6MTF5"/>
<proteinExistence type="predicted"/>
<protein>
    <submittedName>
        <fullName evidence="2">Uncharacterized protein</fullName>
    </submittedName>
</protein>
<dbReference type="EMBL" id="DF973344">
    <property type="protein sequence ID" value="GAU26970.1"/>
    <property type="molecule type" value="Genomic_DNA"/>
</dbReference>
<keyword evidence="1" id="KW-0472">Membrane</keyword>
<sequence>MADSTPTDSVSVDMDSISPSPKASFYLSAFSLFIFFSNEVDAAMLKTSKILVSWSRTLLQVFY</sequence>
<evidence type="ECO:0000313" key="2">
    <source>
        <dbReference type="EMBL" id="GAU26970.1"/>
    </source>
</evidence>
<dbReference type="Proteomes" id="UP000242715">
    <property type="component" value="Unassembled WGS sequence"/>
</dbReference>
<keyword evidence="1" id="KW-0812">Transmembrane</keyword>
<feature type="transmembrane region" description="Helical" evidence="1">
    <location>
        <begin position="23"/>
        <end position="40"/>
    </location>
</feature>
<keyword evidence="3" id="KW-1185">Reference proteome</keyword>
<evidence type="ECO:0000313" key="3">
    <source>
        <dbReference type="Proteomes" id="UP000242715"/>
    </source>
</evidence>
<organism evidence="2 3">
    <name type="scientific">Trifolium subterraneum</name>
    <name type="common">Subterranean clover</name>
    <dbReference type="NCBI Taxonomy" id="3900"/>
    <lineage>
        <taxon>Eukaryota</taxon>
        <taxon>Viridiplantae</taxon>
        <taxon>Streptophyta</taxon>
        <taxon>Embryophyta</taxon>
        <taxon>Tracheophyta</taxon>
        <taxon>Spermatophyta</taxon>
        <taxon>Magnoliopsida</taxon>
        <taxon>eudicotyledons</taxon>
        <taxon>Gunneridae</taxon>
        <taxon>Pentapetalae</taxon>
        <taxon>rosids</taxon>
        <taxon>fabids</taxon>
        <taxon>Fabales</taxon>
        <taxon>Fabaceae</taxon>
        <taxon>Papilionoideae</taxon>
        <taxon>50 kb inversion clade</taxon>
        <taxon>NPAAA clade</taxon>
        <taxon>Hologalegina</taxon>
        <taxon>IRL clade</taxon>
        <taxon>Trifolieae</taxon>
        <taxon>Trifolium</taxon>
    </lineage>
</organism>